<protein>
    <submittedName>
        <fullName evidence="1">Uncharacterized protein</fullName>
    </submittedName>
</protein>
<dbReference type="GeneID" id="43637453"/>
<reference evidence="1 2" key="1">
    <citation type="submission" date="2019-04" db="EMBL/GenBank/DDBJ databases">
        <title>Friends and foes A comparative genomics study of 23 Aspergillus species from section Flavi.</title>
        <authorList>
            <consortium name="DOE Joint Genome Institute"/>
            <person name="Kjaerbolling I."/>
            <person name="Vesth T."/>
            <person name="Frisvad J.C."/>
            <person name="Nybo J.L."/>
            <person name="Theobald S."/>
            <person name="Kildgaard S."/>
            <person name="Isbrandt T."/>
            <person name="Kuo A."/>
            <person name="Sato A."/>
            <person name="Lyhne E.K."/>
            <person name="Kogle M.E."/>
            <person name="Wiebenga A."/>
            <person name="Kun R.S."/>
            <person name="Lubbers R.J."/>
            <person name="Makela M.R."/>
            <person name="Barry K."/>
            <person name="Chovatia M."/>
            <person name="Clum A."/>
            <person name="Daum C."/>
            <person name="Haridas S."/>
            <person name="He G."/>
            <person name="LaButti K."/>
            <person name="Lipzen A."/>
            <person name="Mondo S."/>
            <person name="Riley R."/>
            <person name="Salamov A."/>
            <person name="Simmons B.A."/>
            <person name="Magnuson J.K."/>
            <person name="Henrissat B."/>
            <person name="Mortensen U.H."/>
            <person name="Larsen T.O."/>
            <person name="Devries R.P."/>
            <person name="Grigoriev I.V."/>
            <person name="Machida M."/>
            <person name="Baker S.E."/>
            <person name="Andersen M.R."/>
        </authorList>
    </citation>
    <scope>NUCLEOTIDE SEQUENCE [LARGE SCALE GENOMIC DNA]</scope>
    <source>
        <strain evidence="1 2">CBS 117625</strain>
    </source>
</reference>
<proteinExistence type="predicted"/>
<evidence type="ECO:0000313" key="2">
    <source>
        <dbReference type="Proteomes" id="UP000325672"/>
    </source>
</evidence>
<dbReference type="EMBL" id="ML743553">
    <property type="protein sequence ID" value="KAE8143013.1"/>
    <property type="molecule type" value="Genomic_DNA"/>
</dbReference>
<keyword evidence="2" id="KW-1185">Reference proteome</keyword>
<dbReference type="RefSeq" id="XP_031919076.1">
    <property type="nucleotide sequence ID" value="XM_032053243.1"/>
</dbReference>
<accession>A0A5N6T9M7</accession>
<evidence type="ECO:0000313" key="1">
    <source>
        <dbReference type="EMBL" id="KAE8143013.1"/>
    </source>
</evidence>
<sequence>MKALSCLAGANAGFLLTYLWVHRESASYIGVVMASMSISEPVGFLPLFPHRSRKIKPSYATGMGRHLGFFIRRDVAFR</sequence>
<gene>
    <name evidence="1" type="ORF">BDV38DRAFT_234401</name>
</gene>
<dbReference type="AlphaFoldDB" id="A0A5N6T9M7"/>
<organism evidence="1 2">
    <name type="scientific">Aspergillus pseudotamarii</name>
    <dbReference type="NCBI Taxonomy" id="132259"/>
    <lineage>
        <taxon>Eukaryota</taxon>
        <taxon>Fungi</taxon>
        <taxon>Dikarya</taxon>
        <taxon>Ascomycota</taxon>
        <taxon>Pezizomycotina</taxon>
        <taxon>Eurotiomycetes</taxon>
        <taxon>Eurotiomycetidae</taxon>
        <taxon>Eurotiales</taxon>
        <taxon>Aspergillaceae</taxon>
        <taxon>Aspergillus</taxon>
        <taxon>Aspergillus subgen. Circumdati</taxon>
    </lineage>
</organism>
<dbReference type="Proteomes" id="UP000325672">
    <property type="component" value="Unassembled WGS sequence"/>
</dbReference>
<name>A0A5N6T9M7_ASPPS</name>